<dbReference type="AlphaFoldDB" id="A0A517NWU0"/>
<evidence type="ECO:0000256" key="3">
    <source>
        <dbReference type="HAMAP-Rule" id="MF_00167"/>
    </source>
</evidence>
<keyword evidence="2" id="KW-0902">Two-component regulatory system</keyword>
<dbReference type="Proteomes" id="UP000319817">
    <property type="component" value="Chromosome"/>
</dbReference>
<dbReference type="Gene3D" id="3.40.50.2300">
    <property type="match status" value="1"/>
</dbReference>
<feature type="domain" description="Response regulatory" evidence="5">
    <location>
        <begin position="135"/>
        <end position="251"/>
    </location>
</feature>
<dbReference type="PANTHER" id="PTHR44591:SF14">
    <property type="entry name" value="PROTEIN PILG"/>
    <property type="match status" value="1"/>
</dbReference>
<dbReference type="SUPFAM" id="SSF117130">
    <property type="entry name" value="CsrA-like"/>
    <property type="match status" value="1"/>
</dbReference>
<dbReference type="GO" id="GO:0006402">
    <property type="term" value="P:mRNA catabolic process"/>
    <property type="evidence" value="ECO:0007669"/>
    <property type="project" value="InterPro"/>
</dbReference>
<reference evidence="6 7" key="1">
    <citation type="submission" date="2019-02" db="EMBL/GenBank/DDBJ databases">
        <title>Deep-cultivation of Planctomycetes and their phenomic and genomic characterization uncovers novel biology.</title>
        <authorList>
            <person name="Wiegand S."/>
            <person name="Jogler M."/>
            <person name="Boedeker C."/>
            <person name="Pinto D."/>
            <person name="Vollmers J."/>
            <person name="Rivas-Marin E."/>
            <person name="Kohn T."/>
            <person name="Peeters S.H."/>
            <person name="Heuer A."/>
            <person name="Rast P."/>
            <person name="Oberbeckmann S."/>
            <person name="Bunk B."/>
            <person name="Jeske O."/>
            <person name="Meyerdierks A."/>
            <person name="Storesund J.E."/>
            <person name="Kallscheuer N."/>
            <person name="Luecker S."/>
            <person name="Lage O.M."/>
            <person name="Pohl T."/>
            <person name="Merkel B.J."/>
            <person name="Hornburger P."/>
            <person name="Mueller R.-W."/>
            <person name="Bruemmer F."/>
            <person name="Labrenz M."/>
            <person name="Spormann A.M."/>
            <person name="Op den Camp H."/>
            <person name="Overmann J."/>
            <person name="Amann R."/>
            <person name="Jetten M.S.M."/>
            <person name="Mascher T."/>
            <person name="Medema M.H."/>
            <person name="Devos D.P."/>
            <person name="Kaster A.-K."/>
            <person name="Ovreas L."/>
            <person name="Rohde M."/>
            <person name="Galperin M.Y."/>
            <person name="Jogler C."/>
        </authorList>
    </citation>
    <scope>NUCLEOTIDE SEQUENCE [LARGE SCALE GENOMIC DNA]</scope>
    <source>
        <strain evidence="6 7">K23_9</strain>
    </source>
</reference>
<dbReference type="Pfam" id="PF00072">
    <property type="entry name" value="Response_reg"/>
    <property type="match status" value="1"/>
</dbReference>
<sequence length="256" mass="27847">MLVLSRRASETVEFPALGICVEVLRCSSKTVRIGINAPRDIQVLRGEISQQNPAASYRRFQTLVPPTPTLAEMSAQLRAQFMDAAGTLNQLQALTQENGCPAQEAVVGELIGRLKEIDSHTKKLEGGPSSDAQLRALLVDDNDNEARLLASYLKIRGFEVTTASNGQEALSKMSFCDPDVVLLDMTMPEFDGRWTIGQIRETNRLDDLTVFAVSGIGEAESDVEVGPNGVNAWFQKPLNPEELATAIQSNCRTVAA</sequence>
<dbReference type="Gene3D" id="2.60.40.4380">
    <property type="entry name" value="Translational regulator CsrA"/>
    <property type="match status" value="1"/>
</dbReference>
<dbReference type="GO" id="GO:1902208">
    <property type="term" value="P:regulation of bacterial-type flagellum assembly"/>
    <property type="evidence" value="ECO:0007669"/>
    <property type="project" value="UniProtKB-UniRule"/>
</dbReference>
<name>A0A517NWU0_9BACT</name>
<keyword evidence="3" id="KW-0963">Cytoplasm</keyword>
<evidence type="ECO:0000313" key="7">
    <source>
        <dbReference type="Proteomes" id="UP000319817"/>
    </source>
</evidence>
<evidence type="ECO:0000259" key="5">
    <source>
        <dbReference type="PROSITE" id="PS50110"/>
    </source>
</evidence>
<dbReference type="PANTHER" id="PTHR44591">
    <property type="entry name" value="STRESS RESPONSE REGULATOR PROTEIN 1"/>
    <property type="match status" value="1"/>
</dbReference>
<keyword evidence="3" id="KW-0810">Translation regulation</keyword>
<keyword evidence="3" id="KW-0678">Repressor</keyword>
<comment type="subunit">
    <text evidence="3">Homodimer; the beta-strands of each monomer intercalate to form a hydrophobic core, while the alpha-helices form wings that extend away from the core.</text>
</comment>
<dbReference type="GO" id="GO:0006109">
    <property type="term" value="P:regulation of carbohydrate metabolic process"/>
    <property type="evidence" value="ECO:0007669"/>
    <property type="project" value="InterPro"/>
</dbReference>
<keyword evidence="1 4" id="KW-0597">Phosphoprotein</keyword>
<comment type="subcellular location">
    <subcellularLocation>
        <location evidence="3">Cytoplasm</location>
    </subcellularLocation>
</comment>
<evidence type="ECO:0000256" key="4">
    <source>
        <dbReference type="PROSITE-ProRule" id="PRU00169"/>
    </source>
</evidence>
<dbReference type="GO" id="GO:0044781">
    <property type="term" value="P:bacterial-type flagellum organization"/>
    <property type="evidence" value="ECO:0007669"/>
    <property type="project" value="UniProtKB-KW"/>
</dbReference>
<protein>
    <recommendedName>
        <fullName evidence="3">Translational regulator CsrA</fullName>
    </recommendedName>
</protein>
<dbReference type="EMBL" id="CP036526">
    <property type="protein sequence ID" value="QDT11594.1"/>
    <property type="molecule type" value="Genomic_DNA"/>
</dbReference>
<dbReference type="InterPro" id="IPR003751">
    <property type="entry name" value="CsrA"/>
</dbReference>
<evidence type="ECO:0000313" key="6">
    <source>
        <dbReference type="EMBL" id="QDT11594.1"/>
    </source>
</evidence>
<dbReference type="InterPro" id="IPR036107">
    <property type="entry name" value="CsrA_sf"/>
</dbReference>
<evidence type="ECO:0000256" key="1">
    <source>
        <dbReference type="ARBA" id="ARBA00022553"/>
    </source>
</evidence>
<dbReference type="SMART" id="SM00448">
    <property type="entry name" value="REC"/>
    <property type="match status" value="1"/>
</dbReference>
<keyword evidence="3" id="KW-0694">RNA-binding</keyword>
<dbReference type="GO" id="GO:0000160">
    <property type="term" value="P:phosphorelay signal transduction system"/>
    <property type="evidence" value="ECO:0007669"/>
    <property type="project" value="UniProtKB-KW"/>
</dbReference>
<dbReference type="HAMAP" id="MF_00167">
    <property type="entry name" value="CsrA"/>
    <property type="match status" value="1"/>
</dbReference>
<keyword evidence="3" id="KW-1005">Bacterial flagellum biogenesis</keyword>
<dbReference type="GO" id="GO:0048027">
    <property type="term" value="F:mRNA 5'-UTR binding"/>
    <property type="evidence" value="ECO:0007669"/>
    <property type="project" value="UniProtKB-UniRule"/>
</dbReference>
<dbReference type="PROSITE" id="PS50110">
    <property type="entry name" value="RESPONSE_REGULATORY"/>
    <property type="match status" value="1"/>
</dbReference>
<dbReference type="Pfam" id="PF02599">
    <property type="entry name" value="CsrA"/>
    <property type="match status" value="1"/>
</dbReference>
<proteinExistence type="inferred from homology"/>
<organism evidence="6 7">
    <name type="scientific">Stieleria marina</name>
    <dbReference type="NCBI Taxonomy" id="1930275"/>
    <lineage>
        <taxon>Bacteria</taxon>
        <taxon>Pseudomonadati</taxon>
        <taxon>Planctomycetota</taxon>
        <taxon>Planctomycetia</taxon>
        <taxon>Pirellulales</taxon>
        <taxon>Pirellulaceae</taxon>
        <taxon>Stieleria</taxon>
    </lineage>
</organism>
<dbReference type="GO" id="GO:0005737">
    <property type="term" value="C:cytoplasm"/>
    <property type="evidence" value="ECO:0007669"/>
    <property type="project" value="UniProtKB-SubCell"/>
</dbReference>
<gene>
    <name evidence="6" type="primary">srrA</name>
    <name evidence="3" type="synonym">csrA</name>
    <name evidence="6" type="ORF">K239x_35940</name>
</gene>
<dbReference type="InterPro" id="IPR011006">
    <property type="entry name" value="CheY-like_superfamily"/>
</dbReference>
<dbReference type="GO" id="GO:0045947">
    <property type="term" value="P:negative regulation of translational initiation"/>
    <property type="evidence" value="ECO:0007669"/>
    <property type="project" value="UniProtKB-UniRule"/>
</dbReference>
<accession>A0A517NWU0</accession>
<keyword evidence="7" id="KW-1185">Reference proteome</keyword>
<dbReference type="InterPro" id="IPR001789">
    <property type="entry name" value="Sig_transdc_resp-reg_receiver"/>
</dbReference>
<evidence type="ECO:0000256" key="2">
    <source>
        <dbReference type="ARBA" id="ARBA00023012"/>
    </source>
</evidence>
<dbReference type="InterPro" id="IPR050595">
    <property type="entry name" value="Bact_response_regulator"/>
</dbReference>
<feature type="modified residue" description="4-aspartylphosphate" evidence="4">
    <location>
        <position position="184"/>
    </location>
</feature>
<dbReference type="SUPFAM" id="SSF52172">
    <property type="entry name" value="CheY-like"/>
    <property type="match status" value="1"/>
</dbReference>
<comment type="function">
    <text evidence="3">A translational regulator that binds mRNA to regulate translation initiation and/or mRNA stability. Usually binds in the 5'-UTR at or near the Shine-Dalgarno sequence preventing ribosome-binding, thus repressing translation. Its main target seems to be the major flagellin gene, while its function is anatagonized by FliW.</text>
</comment>
<dbReference type="RefSeq" id="WP_419189068.1">
    <property type="nucleotide sequence ID" value="NZ_CP036526.1"/>
</dbReference>
<comment type="similarity">
    <text evidence="3">Belongs to the CsrA/RsmA family.</text>
</comment>